<evidence type="ECO:0000259" key="11">
    <source>
        <dbReference type="Pfam" id="PF02434"/>
    </source>
</evidence>
<feature type="transmembrane region" description="Helical" evidence="10">
    <location>
        <begin position="9"/>
        <end position="29"/>
    </location>
</feature>
<feature type="compositionally biased region" description="Basic and acidic residues" evidence="9">
    <location>
        <begin position="74"/>
        <end position="89"/>
    </location>
</feature>
<evidence type="ECO:0000256" key="4">
    <source>
        <dbReference type="ARBA" id="ARBA00022692"/>
    </source>
</evidence>
<name>A0ABR1RY13_9PEZI</name>
<evidence type="ECO:0000256" key="7">
    <source>
        <dbReference type="ARBA" id="ARBA00023136"/>
    </source>
</evidence>
<evidence type="ECO:0000256" key="10">
    <source>
        <dbReference type="SAM" id="Phobius"/>
    </source>
</evidence>
<organism evidence="12 13">
    <name type="scientific">Apiospora rasikravindrae</name>
    <dbReference type="NCBI Taxonomy" id="990691"/>
    <lineage>
        <taxon>Eukaryota</taxon>
        <taxon>Fungi</taxon>
        <taxon>Dikarya</taxon>
        <taxon>Ascomycota</taxon>
        <taxon>Pezizomycotina</taxon>
        <taxon>Sordariomycetes</taxon>
        <taxon>Xylariomycetidae</taxon>
        <taxon>Amphisphaeriales</taxon>
        <taxon>Apiosporaceae</taxon>
        <taxon>Apiospora</taxon>
    </lineage>
</organism>
<feature type="compositionally biased region" description="Low complexity" evidence="9">
    <location>
        <begin position="92"/>
        <end position="104"/>
    </location>
</feature>
<comment type="subcellular location">
    <subcellularLocation>
        <location evidence="8">Endomembrane system</location>
        <topology evidence="8">Single-pass membrane protein</topology>
    </subcellularLocation>
    <subcellularLocation>
        <location evidence="1">Membrane</location>
        <topology evidence="1">Single-pass type II membrane protein</topology>
    </subcellularLocation>
</comment>
<evidence type="ECO:0000313" key="13">
    <source>
        <dbReference type="Proteomes" id="UP001444661"/>
    </source>
</evidence>
<comment type="caution">
    <text evidence="12">The sequence shown here is derived from an EMBL/GenBank/DDBJ whole genome shotgun (WGS) entry which is preliminary data.</text>
</comment>
<evidence type="ECO:0000256" key="8">
    <source>
        <dbReference type="ARBA" id="ARBA00037847"/>
    </source>
</evidence>
<feature type="compositionally biased region" description="Basic and acidic residues" evidence="9">
    <location>
        <begin position="124"/>
        <end position="134"/>
    </location>
</feature>
<dbReference type="PANTHER" id="PTHR10811">
    <property type="entry name" value="FRINGE-RELATED"/>
    <property type="match status" value="1"/>
</dbReference>
<evidence type="ECO:0000256" key="5">
    <source>
        <dbReference type="ARBA" id="ARBA00022968"/>
    </source>
</evidence>
<keyword evidence="5" id="KW-0735">Signal-anchor</keyword>
<evidence type="ECO:0000256" key="3">
    <source>
        <dbReference type="ARBA" id="ARBA00022679"/>
    </source>
</evidence>
<evidence type="ECO:0000256" key="2">
    <source>
        <dbReference type="ARBA" id="ARBA00022676"/>
    </source>
</evidence>
<keyword evidence="13" id="KW-1185">Reference proteome</keyword>
<keyword evidence="2" id="KW-0328">Glycosyltransferase</keyword>
<dbReference type="EMBL" id="JAQQWK010000012">
    <property type="protein sequence ID" value="KAK8022814.1"/>
    <property type="molecule type" value="Genomic_DNA"/>
</dbReference>
<evidence type="ECO:0000313" key="12">
    <source>
        <dbReference type="EMBL" id="KAK8022814.1"/>
    </source>
</evidence>
<feature type="region of interest" description="Disordered" evidence="9">
    <location>
        <begin position="33"/>
        <end position="164"/>
    </location>
</feature>
<dbReference type="Proteomes" id="UP001444661">
    <property type="component" value="Unassembled WGS sequence"/>
</dbReference>
<evidence type="ECO:0000256" key="6">
    <source>
        <dbReference type="ARBA" id="ARBA00022989"/>
    </source>
</evidence>
<accession>A0ABR1RY13</accession>
<keyword evidence="3" id="KW-0808">Transferase</keyword>
<keyword evidence="6 10" id="KW-1133">Transmembrane helix</keyword>
<evidence type="ECO:0000256" key="9">
    <source>
        <dbReference type="SAM" id="MobiDB-lite"/>
    </source>
</evidence>
<dbReference type="InterPro" id="IPR003378">
    <property type="entry name" value="Fringe-like_glycosylTrfase"/>
</dbReference>
<proteinExistence type="predicted"/>
<reference evidence="12 13" key="1">
    <citation type="submission" date="2023-01" db="EMBL/GenBank/DDBJ databases">
        <title>Analysis of 21 Apiospora genomes using comparative genomics revels a genus with tremendous synthesis potential of carbohydrate active enzymes and secondary metabolites.</title>
        <authorList>
            <person name="Sorensen T."/>
        </authorList>
    </citation>
    <scope>NUCLEOTIDE SEQUENCE [LARGE SCALE GENOMIC DNA]</scope>
    <source>
        <strain evidence="12 13">CBS 33761</strain>
    </source>
</reference>
<sequence>MFPSKVPRVVILTGLVLLFLVIGTNYYLYDDDPFRPPPNSLQQQPSSPKEPPPVAPPVAGSKNEASVGKIEQPAAHDDRPVANTDDKKPHGAPQADAGQEPPAAAEEEALPPPPPPPVAAAKPSGEHGAEEHKTTTPLPPAESPKFEHGEEHPAPPPNNCPTELDFLARTGAELHLSSHVKYSRRCIQPVFSADVNRNEVANMTTPLTGEGETTIDMKNCAANKLPKCIPIKLNVPKPYPKEKFANMIFGISTGYDRLNDASSVDTFAHWMAGTDAQLIALVTDMPERSAAEIKALNKRFADARINATLVRALDDSFTTSQSHFTVLVHMLNHTTPETQWYGLLDDDTFFPNLKPLSDALANFDHNKDYYIGTLSEDFAAVRNFGYMAFGGAGAYLSSALAQKLGDNALKCIEEATAPEGDIIIRDCVYRHSKAKLTILDELWQQDLMGDPSGFFESGVRPINLHHWKSWFHLRPEKMSLASDLCGDCFLQRWRFGTDEVLSNGYSIAKYRDGLEELDLNFMEKTASNLNNGFDFSIGPFRPMLHPDAKKSYLFEDATMDDKGVLRQLYVWRGNAEIGEMDEVVELVWKK</sequence>
<keyword evidence="7 10" id="KW-0472">Membrane</keyword>
<dbReference type="Pfam" id="PF02434">
    <property type="entry name" value="Fringe"/>
    <property type="match status" value="1"/>
</dbReference>
<keyword evidence="4 10" id="KW-0812">Transmembrane</keyword>
<gene>
    <name evidence="12" type="ORF">PG993_013581</name>
</gene>
<dbReference type="Gene3D" id="3.90.550.50">
    <property type="match status" value="1"/>
</dbReference>
<feature type="domain" description="Fringe-like glycosyltransferase" evidence="11">
    <location>
        <begin position="332"/>
        <end position="443"/>
    </location>
</feature>
<feature type="compositionally biased region" description="Basic and acidic residues" evidence="9">
    <location>
        <begin position="144"/>
        <end position="153"/>
    </location>
</feature>
<evidence type="ECO:0000256" key="1">
    <source>
        <dbReference type="ARBA" id="ARBA00004606"/>
    </source>
</evidence>
<protein>
    <submittedName>
        <fullName evidence="12">Glycosyltransferase family 31 protein</fullName>
    </submittedName>
</protein>